<sequence length="243" mass="26966">MPTPGLLYATTKISDPSLLSPDDFNSWYSITHIPPLLSYKPGGPSLALRFKNVDPDAGWPYLALYPVPDKAVLGEERFWKEFSVGVPGSAGSAGKEMEDVVEWEVRCYEKIQTFEGQIAKQGRAKCIVAAAMTPAPSTHSDFESWYRLQHLDMLSTVPGYHRSTRYQLTRPSPSPIVAAADDATHAVPDYLALHEFDSEDIDREKLGLVVGTEWSRRVIGGARAFVRDVWVLVEGRGEEGGWL</sequence>
<accession>A0A9P4HXT0</accession>
<dbReference type="OrthoDB" id="2851338at2759"/>
<dbReference type="AlphaFoldDB" id="A0A9P4HXT0"/>
<dbReference type="EMBL" id="ML978712">
    <property type="protein sequence ID" value="KAF2091205.1"/>
    <property type="molecule type" value="Genomic_DNA"/>
</dbReference>
<name>A0A9P4HXT0_9PEZI</name>
<dbReference type="SUPFAM" id="SSF54909">
    <property type="entry name" value="Dimeric alpha+beta barrel"/>
    <property type="match status" value="1"/>
</dbReference>
<comment type="caution">
    <text evidence="1">The sequence shown here is derived from an EMBL/GenBank/DDBJ whole genome shotgun (WGS) entry which is preliminary data.</text>
</comment>
<evidence type="ECO:0000313" key="1">
    <source>
        <dbReference type="EMBL" id="KAF2091205.1"/>
    </source>
</evidence>
<keyword evidence="2" id="KW-1185">Reference proteome</keyword>
<evidence type="ECO:0000313" key="2">
    <source>
        <dbReference type="Proteomes" id="UP000799776"/>
    </source>
</evidence>
<organism evidence="1 2">
    <name type="scientific">Saccharata proteae CBS 121410</name>
    <dbReference type="NCBI Taxonomy" id="1314787"/>
    <lineage>
        <taxon>Eukaryota</taxon>
        <taxon>Fungi</taxon>
        <taxon>Dikarya</taxon>
        <taxon>Ascomycota</taxon>
        <taxon>Pezizomycotina</taxon>
        <taxon>Dothideomycetes</taxon>
        <taxon>Dothideomycetes incertae sedis</taxon>
        <taxon>Botryosphaeriales</taxon>
        <taxon>Saccharataceae</taxon>
        <taxon>Saccharata</taxon>
    </lineage>
</organism>
<proteinExistence type="predicted"/>
<dbReference type="InterPro" id="IPR011008">
    <property type="entry name" value="Dimeric_a/b-barrel"/>
</dbReference>
<protein>
    <submittedName>
        <fullName evidence="1">Uncharacterized protein</fullName>
    </submittedName>
</protein>
<gene>
    <name evidence="1" type="ORF">K490DRAFT_62526</name>
</gene>
<dbReference type="Proteomes" id="UP000799776">
    <property type="component" value="Unassembled WGS sequence"/>
</dbReference>
<reference evidence="1" key="1">
    <citation type="journal article" date="2020" name="Stud. Mycol.">
        <title>101 Dothideomycetes genomes: a test case for predicting lifestyles and emergence of pathogens.</title>
        <authorList>
            <person name="Haridas S."/>
            <person name="Albert R."/>
            <person name="Binder M."/>
            <person name="Bloem J."/>
            <person name="Labutti K."/>
            <person name="Salamov A."/>
            <person name="Andreopoulos B."/>
            <person name="Baker S."/>
            <person name="Barry K."/>
            <person name="Bills G."/>
            <person name="Bluhm B."/>
            <person name="Cannon C."/>
            <person name="Castanera R."/>
            <person name="Culley D."/>
            <person name="Daum C."/>
            <person name="Ezra D."/>
            <person name="Gonzalez J."/>
            <person name="Henrissat B."/>
            <person name="Kuo A."/>
            <person name="Liang C."/>
            <person name="Lipzen A."/>
            <person name="Lutzoni F."/>
            <person name="Magnuson J."/>
            <person name="Mondo S."/>
            <person name="Nolan M."/>
            <person name="Ohm R."/>
            <person name="Pangilinan J."/>
            <person name="Park H.-J."/>
            <person name="Ramirez L."/>
            <person name="Alfaro M."/>
            <person name="Sun H."/>
            <person name="Tritt A."/>
            <person name="Yoshinaga Y."/>
            <person name="Zwiers L.-H."/>
            <person name="Turgeon B."/>
            <person name="Goodwin S."/>
            <person name="Spatafora J."/>
            <person name="Crous P."/>
            <person name="Grigoriev I."/>
        </authorList>
    </citation>
    <scope>NUCLEOTIDE SEQUENCE</scope>
    <source>
        <strain evidence="1">CBS 121410</strain>
    </source>
</reference>